<feature type="transmembrane region" description="Helical" evidence="7">
    <location>
        <begin position="225"/>
        <end position="244"/>
    </location>
</feature>
<feature type="compositionally biased region" description="Pro residues" evidence="6">
    <location>
        <begin position="1"/>
        <end position="14"/>
    </location>
</feature>
<dbReference type="InterPro" id="IPR007168">
    <property type="entry name" value="Phageshock_PspC_N"/>
</dbReference>
<dbReference type="InterPro" id="IPR052027">
    <property type="entry name" value="PspC"/>
</dbReference>
<keyword evidence="2" id="KW-1003">Cell membrane</keyword>
<dbReference type="Pfam" id="PF04024">
    <property type="entry name" value="PspC"/>
    <property type="match status" value="1"/>
</dbReference>
<comment type="caution">
    <text evidence="9">The sequence shown here is derived from an EMBL/GenBank/DDBJ whole genome shotgun (WGS) entry which is preliminary data.</text>
</comment>
<organism evidence="9 10">
    <name type="scientific">Nocardioides mangrovi</name>
    <dbReference type="NCBI Taxonomy" id="2874580"/>
    <lineage>
        <taxon>Bacteria</taxon>
        <taxon>Bacillati</taxon>
        <taxon>Actinomycetota</taxon>
        <taxon>Actinomycetes</taxon>
        <taxon>Propionibacteriales</taxon>
        <taxon>Nocardioidaceae</taxon>
        <taxon>Nocardioides</taxon>
    </lineage>
</organism>
<evidence type="ECO:0000256" key="1">
    <source>
        <dbReference type="ARBA" id="ARBA00004162"/>
    </source>
</evidence>
<protein>
    <submittedName>
        <fullName evidence="9">PspC domain-containing protein</fullName>
    </submittedName>
</protein>
<evidence type="ECO:0000256" key="4">
    <source>
        <dbReference type="ARBA" id="ARBA00022989"/>
    </source>
</evidence>
<feature type="domain" description="Phage shock protein PspC N-terminal" evidence="8">
    <location>
        <begin position="37"/>
        <end position="93"/>
    </location>
</feature>
<evidence type="ECO:0000259" key="8">
    <source>
        <dbReference type="Pfam" id="PF04024"/>
    </source>
</evidence>
<evidence type="ECO:0000256" key="2">
    <source>
        <dbReference type="ARBA" id="ARBA00022475"/>
    </source>
</evidence>
<name>A0ABS7UGJ8_9ACTN</name>
<proteinExistence type="predicted"/>
<dbReference type="PANTHER" id="PTHR33885">
    <property type="entry name" value="PHAGE SHOCK PROTEIN C"/>
    <property type="match status" value="1"/>
</dbReference>
<feature type="transmembrane region" description="Helical" evidence="7">
    <location>
        <begin position="256"/>
        <end position="275"/>
    </location>
</feature>
<evidence type="ECO:0000256" key="3">
    <source>
        <dbReference type="ARBA" id="ARBA00022692"/>
    </source>
</evidence>
<feature type="transmembrane region" description="Helical" evidence="7">
    <location>
        <begin position="130"/>
        <end position="148"/>
    </location>
</feature>
<sequence length="416" mass="43359">MTTTPPEAPPPPQDPNAEAPHTGGPRVGRDQVRDLGRLRRSIGDRKVAGVAGGLARHLDVDPLVLRIAFVVLVFFGGAGIILYAACWLLVPEENSGRAALNLDDRSRTFALLIAGAVATLALLGDSWGAFWFPWPLAVVALIALWLLTRNGSSSRSSQGSTPPPPAAAPYGPQPAPPTYPAAPYAPSPRATAYTGPPAYVPPPTYVPPPRYVAPKPENPRKRGPVLFWFTVALIALAEGILGIVDLAGGSVADPAYPALAVAICGVMLLVGAFYGRAGGIIAIGLLASVGLAGATAAQEIDTDSYTATPRTAAEVQSVYQLDVGEQRVDLTRVADLDALDGRTITIDGDVGSIDLTLPHGLRATLDATVDGPGEIKLFGSDDSDWGVDDRMTVGNSGDPHVTIYLNLHVGSIEVTN</sequence>
<keyword evidence="10" id="KW-1185">Reference proteome</keyword>
<dbReference type="PANTHER" id="PTHR33885:SF3">
    <property type="entry name" value="PHAGE SHOCK PROTEIN C"/>
    <property type="match status" value="1"/>
</dbReference>
<keyword evidence="5 7" id="KW-0472">Membrane</keyword>
<keyword evidence="3 7" id="KW-0812">Transmembrane</keyword>
<dbReference type="Proteomes" id="UP000780875">
    <property type="component" value="Unassembled WGS sequence"/>
</dbReference>
<evidence type="ECO:0000256" key="7">
    <source>
        <dbReference type="SAM" id="Phobius"/>
    </source>
</evidence>
<feature type="transmembrane region" description="Helical" evidence="7">
    <location>
        <begin position="63"/>
        <end position="88"/>
    </location>
</feature>
<feature type="region of interest" description="Disordered" evidence="6">
    <location>
        <begin position="1"/>
        <end position="30"/>
    </location>
</feature>
<accession>A0ABS7UGJ8</accession>
<evidence type="ECO:0000256" key="6">
    <source>
        <dbReference type="SAM" id="MobiDB-lite"/>
    </source>
</evidence>
<evidence type="ECO:0000256" key="5">
    <source>
        <dbReference type="ARBA" id="ARBA00023136"/>
    </source>
</evidence>
<comment type="subcellular location">
    <subcellularLocation>
        <location evidence="1">Cell membrane</location>
        <topology evidence="1">Single-pass membrane protein</topology>
    </subcellularLocation>
</comment>
<dbReference type="RefSeq" id="WP_224124523.1">
    <property type="nucleotide sequence ID" value="NZ_JAIQZJ010000012.1"/>
</dbReference>
<evidence type="ECO:0000313" key="9">
    <source>
        <dbReference type="EMBL" id="MBZ5740163.1"/>
    </source>
</evidence>
<reference evidence="9 10" key="1">
    <citation type="submission" date="2021-09" db="EMBL/GenBank/DDBJ databases">
        <title>Whole genome sequence of Nocardioides sp. GBK3QG-3.</title>
        <authorList>
            <person name="Tuo L."/>
        </authorList>
    </citation>
    <scope>NUCLEOTIDE SEQUENCE [LARGE SCALE GENOMIC DNA]</scope>
    <source>
        <strain evidence="9 10">GBK3QG-3</strain>
    </source>
</reference>
<dbReference type="EMBL" id="JAIQZJ010000012">
    <property type="protein sequence ID" value="MBZ5740163.1"/>
    <property type="molecule type" value="Genomic_DNA"/>
</dbReference>
<feature type="transmembrane region" description="Helical" evidence="7">
    <location>
        <begin position="108"/>
        <end position="124"/>
    </location>
</feature>
<evidence type="ECO:0000313" key="10">
    <source>
        <dbReference type="Proteomes" id="UP000780875"/>
    </source>
</evidence>
<keyword evidence="4 7" id="KW-1133">Transmembrane helix</keyword>
<gene>
    <name evidence="9" type="ORF">K8U61_18445</name>
</gene>